<gene>
    <name evidence="5" type="ORF">SAMD00020551_2647</name>
</gene>
<dbReference type="EMBL" id="BASE01000058">
    <property type="protein sequence ID" value="GAM14496.1"/>
    <property type="molecule type" value="Genomic_DNA"/>
</dbReference>
<dbReference type="Pfam" id="PF00440">
    <property type="entry name" value="TetR_N"/>
    <property type="match status" value="1"/>
</dbReference>
<evidence type="ECO:0000256" key="1">
    <source>
        <dbReference type="ARBA" id="ARBA00022491"/>
    </source>
</evidence>
<dbReference type="InterPro" id="IPR023772">
    <property type="entry name" value="DNA-bd_HTH_TetR-type_CS"/>
</dbReference>
<feature type="domain" description="HTH tetR-type" evidence="4">
    <location>
        <begin position="2"/>
        <end position="62"/>
    </location>
</feature>
<keyword evidence="1" id="KW-0678">Repressor</keyword>
<evidence type="ECO:0000313" key="6">
    <source>
        <dbReference type="Proteomes" id="UP000031014"/>
    </source>
</evidence>
<dbReference type="AlphaFoldDB" id="A0A0A8X8N1"/>
<evidence type="ECO:0000256" key="2">
    <source>
        <dbReference type="ARBA" id="ARBA00023125"/>
    </source>
</evidence>
<evidence type="ECO:0000259" key="4">
    <source>
        <dbReference type="PROSITE" id="PS50977"/>
    </source>
</evidence>
<proteinExistence type="predicted"/>
<dbReference type="PANTHER" id="PTHR43479">
    <property type="entry name" value="ACREF/ENVCD OPERON REPRESSOR-RELATED"/>
    <property type="match status" value="1"/>
</dbReference>
<evidence type="ECO:0000313" key="5">
    <source>
        <dbReference type="EMBL" id="GAM14496.1"/>
    </source>
</evidence>
<accession>A0A0A8X8N1</accession>
<dbReference type="GO" id="GO:0003677">
    <property type="term" value="F:DNA binding"/>
    <property type="evidence" value="ECO:0007669"/>
    <property type="project" value="UniProtKB-UniRule"/>
</dbReference>
<dbReference type="InterPro" id="IPR009057">
    <property type="entry name" value="Homeodomain-like_sf"/>
</dbReference>
<dbReference type="InterPro" id="IPR050624">
    <property type="entry name" value="HTH-type_Tx_Regulator"/>
</dbReference>
<evidence type="ECO:0000256" key="3">
    <source>
        <dbReference type="PROSITE-ProRule" id="PRU00335"/>
    </source>
</evidence>
<dbReference type="Gene3D" id="1.10.357.10">
    <property type="entry name" value="Tetracycline Repressor, domain 2"/>
    <property type="match status" value="1"/>
</dbReference>
<organism evidence="5 6">
    <name type="scientific">Mesobacillus selenatarsenatis (strain DSM 18680 / JCM 14380 / FERM P-15431 / SF-1)</name>
    <dbReference type="NCBI Taxonomy" id="1321606"/>
    <lineage>
        <taxon>Bacteria</taxon>
        <taxon>Bacillati</taxon>
        <taxon>Bacillota</taxon>
        <taxon>Bacilli</taxon>
        <taxon>Bacillales</taxon>
        <taxon>Bacillaceae</taxon>
        <taxon>Mesobacillus</taxon>
    </lineage>
</organism>
<comment type="caution">
    <text evidence="5">The sequence shown here is derived from an EMBL/GenBank/DDBJ whole genome shotgun (WGS) entry which is preliminary data.</text>
</comment>
<dbReference type="RefSeq" id="WP_041966241.1">
    <property type="nucleotide sequence ID" value="NZ_BASE01000058.1"/>
</dbReference>
<name>A0A0A8X8N1_MESS1</name>
<dbReference type="OrthoDB" id="9812993at2"/>
<dbReference type="SUPFAM" id="SSF46689">
    <property type="entry name" value="Homeodomain-like"/>
    <property type="match status" value="1"/>
</dbReference>
<dbReference type="PRINTS" id="PR00455">
    <property type="entry name" value="HTHTETR"/>
</dbReference>
<keyword evidence="2 3" id="KW-0238">DNA-binding</keyword>
<dbReference type="STRING" id="1321606.SAMD00020551_2647"/>
<dbReference type="Proteomes" id="UP000031014">
    <property type="component" value="Unassembled WGS sequence"/>
</dbReference>
<sequence length="289" mass="33638">MNDRKRHVIEKAHQLFIEKGFQTTSIQDILDYSGISKGTFYNYFSSKNQLLMDIFRTTFKKIEIDRNGLLFGKDPGDPEIFISQIELQMTANRENKIVPLFEEVFFSGDKELKQFIEVGQMKILRWFSDRLGDITDDICKPYLLDGAIMLNGILLQNIRFHRKANGEAASLHPVVRYSVTRILNMLEELAQSGEQLVPPEIMDQWLPVSRTEELDWRINIHSVISRMKKLDCNNTDYLKKLDFIEEEILRSSTPRKFLIDSVLLSLATVNKYELDELQALIDENLLEKA</sequence>
<dbReference type="PANTHER" id="PTHR43479:SF22">
    <property type="entry name" value="TRANSCRIPTIONAL REGULATOR, TETR FAMILY"/>
    <property type="match status" value="1"/>
</dbReference>
<reference evidence="5 6" key="1">
    <citation type="submission" date="2013-06" db="EMBL/GenBank/DDBJ databases">
        <title>Whole genome shotgun sequence of Bacillus selenatarsenatis SF-1.</title>
        <authorList>
            <person name="Kuroda M."/>
            <person name="Sei K."/>
            <person name="Yamashita M."/>
            <person name="Ike M."/>
        </authorList>
    </citation>
    <scope>NUCLEOTIDE SEQUENCE [LARGE SCALE GENOMIC DNA]</scope>
    <source>
        <strain evidence="5 6">SF-1</strain>
    </source>
</reference>
<dbReference type="InterPro" id="IPR001647">
    <property type="entry name" value="HTH_TetR"/>
</dbReference>
<dbReference type="PROSITE" id="PS50977">
    <property type="entry name" value="HTH_TETR_2"/>
    <property type="match status" value="1"/>
</dbReference>
<keyword evidence="6" id="KW-1185">Reference proteome</keyword>
<dbReference type="PROSITE" id="PS01081">
    <property type="entry name" value="HTH_TETR_1"/>
    <property type="match status" value="1"/>
</dbReference>
<protein>
    <submittedName>
        <fullName evidence="5">Transcriptional regulator, tetr family</fullName>
    </submittedName>
</protein>
<feature type="DNA-binding region" description="H-T-H motif" evidence="3">
    <location>
        <begin position="25"/>
        <end position="44"/>
    </location>
</feature>